<sequence length="250" mass="27165">MPLGTESTWLRRFSTAAPPRLRLLCLPHAGGSASFFHGWGHAFGDDVEVLAVRYPGRQERIAEEPWTSLEELADALTGELEPYLDAPLAIFGHSMGATVGYEIAHRMQERYATAPQLLMVSCRKAPRLLTPDTAAFGTDAELVEAVKQLGGTDSALLDDEDLRELVLPAIRGDFTAVAGYAARPGVPLPCPVVGYVGDRDPGVPAEAVAAWAEIAPHGFDLKVLAGDHFYLLDRRDELVEDIRARLAPQR</sequence>
<dbReference type="PANTHER" id="PTHR11487:SF0">
    <property type="entry name" value="S-ACYL FATTY ACID SYNTHASE THIOESTERASE, MEDIUM CHAIN"/>
    <property type="match status" value="1"/>
</dbReference>
<dbReference type="Pfam" id="PF00975">
    <property type="entry name" value="Thioesterase"/>
    <property type="match status" value="1"/>
</dbReference>
<proteinExistence type="inferred from homology"/>
<organism evidence="3 4">
    <name type="scientific">Streptomyces antimicrobicus</name>
    <dbReference type="NCBI Taxonomy" id="2883108"/>
    <lineage>
        <taxon>Bacteria</taxon>
        <taxon>Bacillati</taxon>
        <taxon>Actinomycetota</taxon>
        <taxon>Actinomycetes</taxon>
        <taxon>Kitasatosporales</taxon>
        <taxon>Streptomycetaceae</taxon>
        <taxon>Streptomyces</taxon>
    </lineage>
</organism>
<evidence type="ECO:0000313" key="3">
    <source>
        <dbReference type="EMBL" id="MCB5181536.1"/>
    </source>
</evidence>
<dbReference type="Gene3D" id="3.40.50.1820">
    <property type="entry name" value="alpha/beta hydrolase"/>
    <property type="match status" value="1"/>
</dbReference>
<comment type="similarity">
    <text evidence="1">Belongs to the thioesterase family.</text>
</comment>
<comment type="caution">
    <text evidence="3">The sequence shown here is derived from an EMBL/GenBank/DDBJ whole genome shotgun (WGS) entry which is preliminary data.</text>
</comment>
<dbReference type="RefSeq" id="WP_226728619.1">
    <property type="nucleotide sequence ID" value="NZ_JAJAUY010000078.1"/>
</dbReference>
<dbReference type="Proteomes" id="UP001199054">
    <property type="component" value="Unassembled WGS sequence"/>
</dbReference>
<dbReference type="GO" id="GO:0016787">
    <property type="term" value="F:hydrolase activity"/>
    <property type="evidence" value="ECO:0007669"/>
    <property type="project" value="UniProtKB-KW"/>
</dbReference>
<feature type="domain" description="Thioesterase" evidence="2">
    <location>
        <begin position="22"/>
        <end position="245"/>
    </location>
</feature>
<name>A0ABS8BA81_9ACTN</name>
<evidence type="ECO:0000313" key="4">
    <source>
        <dbReference type="Proteomes" id="UP001199054"/>
    </source>
</evidence>
<dbReference type="SUPFAM" id="SSF53474">
    <property type="entry name" value="alpha/beta-Hydrolases"/>
    <property type="match status" value="1"/>
</dbReference>
<dbReference type="InterPro" id="IPR012223">
    <property type="entry name" value="TEII"/>
</dbReference>
<accession>A0ABS8BA81</accession>
<evidence type="ECO:0000256" key="1">
    <source>
        <dbReference type="ARBA" id="ARBA00007169"/>
    </source>
</evidence>
<dbReference type="InterPro" id="IPR001031">
    <property type="entry name" value="Thioesterase"/>
</dbReference>
<evidence type="ECO:0000259" key="2">
    <source>
        <dbReference type="Pfam" id="PF00975"/>
    </source>
</evidence>
<gene>
    <name evidence="3" type="ORF">LG632_19370</name>
</gene>
<protein>
    <submittedName>
        <fullName evidence="3">Alpha/beta fold hydrolase</fullName>
    </submittedName>
</protein>
<reference evidence="3 4" key="1">
    <citation type="submission" date="2021-10" db="EMBL/GenBank/DDBJ databases">
        <title>Streptomyces sp. strain SMC 277, a novel streptomycete isolated from soil.</title>
        <authorList>
            <person name="Chanama M."/>
        </authorList>
    </citation>
    <scope>NUCLEOTIDE SEQUENCE [LARGE SCALE GENOMIC DNA]</scope>
    <source>
        <strain evidence="3 4">SMC 277</strain>
    </source>
</reference>
<keyword evidence="4" id="KW-1185">Reference proteome</keyword>
<dbReference type="InterPro" id="IPR029058">
    <property type="entry name" value="AB_hydrolase_fold"/>
</dbReference>
<keyword evidence="3" id="KW-0378">Hydrolase</keyword>
<dbReference type="EMBL" id="JAJAUY010000078">
    <property type="protein sequence ID" value="MCB5181536.1"/>
    <property type="molecule type" value="Genomic_DNA"/>
</dbReference>
<dbReference type="PANTHER" id="PTHR11487">
    <property type="entry name" value="THIOESTERASE"/>
    <property type="match status" value="1"/>
</dbReference>